<proteinExistence type="predicted"/>
<dbReference type="Proteomes" id="UP000321155">
    <property type="component" value="Unassembled WGS sequence"/>
</dbReference>
<dbReference type="EMBL" id="CP013254">
    <property type="protein sequence ID" value="ALU38764.1"/>
    <property type="molecule type" value="Genomic_DNA"/>
</dbReference>
<evidence type="ECO:0000256" key="1">
    <source>
        <dbReference type="SAM" id="MobiDB-lite"/>
    </source>
</evidence>
<feature type="region of interest" description="Disordered" evidence="1">
    <location>
        <begin position="1"/>
        <end position="82"/>
    </location>
</feature>
<reference evidence="3 5" key="2">
    <citation type="submission" date="2019-07" db="EMBL/GenBank/DDBJ databases">
        <title>Whole genome shotgun sequence of Kocuria flava NBRC 107626.</title>
        <authorList>
            <person name="Hosoyama A."/>
            <person name="Uohara A."/>
            <person name="Ohji S."/>
            <person name="Ichikawa N."/>
        </authorList>
    </citation>
    <scope>NUCLEOTIDE SEQUENCE [LARGE SCALE GENOMIC DNA]</scope>
    <source>
        <strain evidence="3 5">NBRC 107626</strain>
    </source>
</reference>
<dbReference type="KEGG" id="kfv:AS188_02250"/>
<dbReference type="SUPFAM" id="SSF141130">
    <property type="entry name" value="Acetamidase/Formamidase-like"/>
    <property type="match status" value="1"/>
</dbReference>
<gene>
    <name evidence="2" type="ORF">AS188_02250</name>
    <name evidence="3" type="ORF">KFL01_25300</name>
</gene>
<sequence>MTDPADHRAGPGARAPRRPALRVIDGDAADGPAPRRTVSAATAAAMAAHPSSGLGVRRALEPPAPERLPWGRLDPAGTEPGPGSVLLDGARPGQVLKVEDEAAGTALYLPVRTEGAVFTPEDPDAADVLRLSLCRPGEAGVPAVTARHAFAETGTHWVAVGAPEAGDAEHPYRLTGAMRRAMAAGLDFLEGDQRMDRTIAQAYLAATAEFSTCRVGGGPLGVHVLLVKADFS</sequence>
<dbReference type="RefSeq" id="WP_058857476.1">
    <property type="nucleotide sequence ID" value="NZ_BJZR01000095.1"/>
</dbReference>
<dbReference type="OrthoDB" id="9785236at2"/>
<evidence type="ECO:0000313" key="4">
    <source>
        <dbReference type="Proteomes" id="UP000057181"/>
    </source>
</evidence>
<accession>A0A0U3I5W2</accession>
<reference evidence="2 4" key="1">
    <citation type="submission" date="2015-11" db="EMBL/GenBank/DDBJ databases">
        <title>Complete Genome Sequence of Kocuria flava strain HO-9041.</title>
        <authorList>
            <person name="Zhou M."/>
            <person name="Dai J."/>
        </authorList>
    </citation>
    <scope>NUCLEOTIDE SEQUENCE [LARGE SCALE GENOMIC DNA]</scope>
    <source>
        <strain evidence="2 4">HO-9041</strain>
    </source>
</reference>
<keyword evidence="5" id="KW-1185">Reference proteome</keyword>
<evidence type="ECO:0000313" key="5">
    <source>
        <dbReference type="Proteomes" id="UP000321155"/>
    </source>
</evidence>
<evidence type="ECO:0000313" key="3">
    <source>
        <dbReference type="EMBL" id="GEO93224.1"/>
    </source>
</evidence>
<evidence type="ECO:0000313" key="2">
    <source>
        <dbReference type="EMBL" id="ALU38764.1"/>
    </source>
</evidence>
<dbReference type="EMBL" id="BJZR01000095">
    <property type="protein sequence ID" value="GEO93224.1"/>
    <property type="molecule type" value="Genomic_DNA"/>
</dbReference>
<organism evidence="2 4">
    <name type="scientific">Kocuria flava</name>
    <dbReference type="NCBI Taxonomy" id="446860"/>
    <lineage>
        <taxon>Bacteria</taxon>
        <taxon>Bacillati</taxon>
        <taxon>Actinomycetota</taxon>
        <taxon>Actinomycetes</taxon>
        <taxon>Micrococcales</taxon>
        <taxon>Micrococcaceae</taxon>
        <taxon>Kocuria</taxon>
    </lineage>
</organism>
<protein>
    <submittedName>
        <fullName evidence="2">Uncharacterized protein</fullName>
    </submittedName>
</protein>
<dbReference type="Gene3D" id="3.10.28.20">
    <property type="entry name" value="Acetamidase/Formamidase-like domains"/>
    <property type="match status" value="1"/>
</dbReference>
<dbReference type="AlphaFoldDB" id="A0A0U3I5W2"/>
<name>A0A0U3I5W2_9MICC</name>
<dbReference type="Proteomes" id="UP000057181">
    <property type="component" value="Chromosome"/>
</dbReference>